<accession>A0ABU6WA14</accession>
<proteinExistence type="predicted"/>
<dbReference type="EMBL" id="JASCZI010181279">
    <property type="protein sequence ID" value="MED6180813.1"/>
    <property type="molecule type" value="Genomic_DNA"/>
</dbReference>
<comment type="caution">
    <text evidence="2">The sequence shown here is derived from an EMBL/GenBank/DDBJ whole genome shotgun (WGS) entry which is preliminary data.</text>
</comment>
<feature type="region of interest" description="Disordered" evidence="1">
    <location>
        <begin position="57"/>
        <end position="81"/>
    </location>
</feature>
<protein>
    <submittedName>
        <fullName evidence="2">Uncharacterized protein</fullName>
    </submittedName>
</protein>
<evidence type="ECO:0000313" key="2">
    <source>
        <dbReference type="EMBL" id="MED6180813.1"/>
    </source>
</evidence>
<name>A0ABU6WA14_9FABA</name>
<organism evidence="2 3">
    <name type="scientific">Stylosanthes scabra</name>
    <dbReference type="NCBI Taxonomy" id="79078"/>
    <lineage>
        <taxon>Eukaryota</taxon>
        <taxon>Viridiplantae</taxon>
        <taxon>Streptophyta</taxon>
        <taxon>Embryophyta</taxon>
        <taxon>Tracheophyta</taxon>
        <taxon>Spermatophyta</taxon>
        <taxon>Magnoliopsida</taxon>
        <taxon>eudicotyledons</taxon>
        <taxon>Gunneridae</taxon>
        <taxon>Pentapetalae</taxon>
        <taxon>rosids</taxon>
        <taxon>fabids</taxon>
        <taxon>Fabales</taxon>
        <taxon>Fabaceae</taxon>
        <taxon>Papilionoideae</taxon>
        <taxon>50 kb inversion clade</taxon>
        <taxon>dalbergioids sensu lato</taxon>
        <taxon>Dalbergieae</taxon>
        <taxon>Pterocarpus clade</taxon>
        <taxon>Stylosanthes</taxon>
    </lineage>
</organism>
<evidence type="ECO:0000256" key="1">
    <source>
        <dbReference type="SAM" id="MobiDB-lite"/>
    </source>
</evidence>
<dbReference type="Proteomes" id="UP001341840">
    <property type="component" value="Unassembled WGS sequence"/>
</dbReference>
<gene>
    <name evidence="2" type="ORF">PIB30_013897</name>
</gene>
<sequence length="96" mass="10891">MAGMLTALVYAGRRDLRNNSTRHSFSFDSPNNLEYLSHYSSMEKNVLNHANLDDGNNLGGAAREAKQRLDDKLTSSHNRKLEKPKRKCIFHGLCRS</sequence>
<evidence type="ECO:0000313" key="3">
    <source>
        <dbReference type="Proteomes" id="UP001341840"/>
    </source>
</evidence>
<keyword evidence="3" id="KW-1185">Reference proteome</keyword>
<feature type="compositionally biased region" description="Basic and acidic residues" evidence="1">
    <location>
        <begin position="63"/>
        <end position="74"/>
    </location>
</feature>
<reference evidence="2 3" key="1">
    <citation type="journal article" date="2023" name="Plants (Basel)">
        <title>Bridging the Gap: Combining Genomics and Transcriptomics Approaches to Understand Stylosanthes scabra, an Orphan Legume from the Brazilian Caatinga.</title>
        <authorList>
            <person name="Ferreira-Neto J.R.C."/>
            <person name="da Silva M.D."/>
            <person name="Binneck E."/>
            <person name="de Melo N.F."/>
            <person name="da Silva R.H."/>
            <person name="de Melo A.L.T.M."/>
            <person name="Pandolfi V."/>
            <person name="Bustamante F.O."/>
            <person name="Brasileiro-Vidal A.C."/>
            <person name="Benko-Iseppon A.M."/>
        </authorList>
    </citation>
    <scope>NUCLEOTIDE SEQUENCE [LARGE SCALE GENOMIC DNA]</scope>
    <source>
        <tissue evidence="2">Leaves</tissue>
    </source>
</reference>